<protein>
    <submittedName>
        <fullName evidence="2">Uncharacterized protein</fullName>
    </submittedName>
</protein>
<feature type="compositionally biased region" description="Polar residues" evidence="1">
    <location>
        <begin position="120"/>
        <end position="129"/>
    </location>
</feature>
<name>A0A4S4LAS7_9AGAM</name>
<dbReference type="AlphaFoldDB" id="A0A4S4LAS7"/>
<gene>
    <name evidence="2" type="ORF">EW145_g3865</name>
</gene>
<dbReference type="EMBL" id="SGPK01000178">
    <property type="protein sequence ID" value="THH06750.1"/>
    <property type="molecule type" value="Genomic_DNA"/>
</dbReference>
<accession>A0A4S4LAS7</accession>
<dbReference type="OrthoDB" id="3242721at2759"/>
<keyword evidence="3" id="KW-1185">Reference proteome</keyword>
<sequence>MSDVVLVAPRPLRLASLSASQRQPYSPIARIVSPPVDTLTRVKLVDGDQYSEDDISSPSGRTSTSPRLNLSSDALEEFLSILRPSFFMPSSPTFRALRHEPGSTLMIERQQIFRPRDVSGSRSSPTGSVTAEDVDVVNTSGSSTPAIDDRQYGDNDQLVGNLWRIPGILESPVSRTNTRNPFQRHPSYERAFSSVLAAHLSPSLLPLPASPSPAPLSLSPPANQLYTECGEADP</sequence>
<feature type="region of interest" description="Disordered" evidence="1">
    <location>
        <begin position="116"/>
        <end position="153"/>
    </location>
</feature>
<comment type="caution">
    <text evidence="2">The sequence shown here is derived from an EMBL/GenBank/DDBJ whole genome shotgun (WGS) entry which is preliminary data.</text>
</comment>
<evidence type="ECO:0000313" key="3">
    <source>
        <dbReference type="Proteomes" id="UP000308199"/>
    </source>
</evidence>
<dbReference type="Proteomes" id="UP000308199">
    <property type="component" value="Unassembled WGS sequence"/>
</dbReference>
<organism evidence="2 3">
    <name type="scientific">Phellinidium pouzarii</name>
    <dbReference type="NCBI Taxonomy" id="167371"/>
    <lineage>
        <taxon>Eukaryota</taxon>
        <taxon>Fungi</taxon>
        <taxon>Dikarya</taxon>
        <taxon>Basidiomycota</taxon>
        <taxon>Agaricomycotina</taxon>
        <taxon>Agaricomycetes</taxon>
        <taxon>Hymenochaetales</taxon>
        <taxon>Hymenochaetaceae</taxon>
        <taxon>Phellinidium</taxon>
    </lineage>
</organism>
<feature type="region of interest" description="Disordered" evidence="1">
    <location>
        <begin position="204"/>
        <end position="234"/>
    </location>
</feature>
<evidence type="ECO:0000313" key="2">
    <source>
        <dbReference type="EMBL" id="THH06750.1"/>
    </source>
</evidence>
<evidence type="ECO:0000256" key="1">
    <source>
        <dbReference type="SAM" id="MobiDB-lite"/>
    </source>
</evidence>
<proteinExistence type="predicted"/>
<feature type="compositionally biased region" description="Low complexity" evidence="1">
    <location>
        <begin position="56"/>
        <end position="67"/>
    </location>
</feature>
<feature type="region of interest" description="Disordered" evidence="1">
    <location>
        <begin position="49"/>
        <end position="68"/>
    </location>
</feature>
<reference evidence="2 3" key="1">
    <citation type="submission" date="2019-02" db="EMBL/GenBank/DDBJ databases">
        <title>Genome sequencing of the rare red list fungi Phellinidium pouzarii.</title>
        <authorList>
            <person name="Buettner E."/>
            <person name="Kellner H."/>
        </authorList>
    </citation>
    <scope>NUCLEOTIDE SEQUENCE [LARGE SCALE GENOMIC DNA]</scope>
    <source>
        <strain evidence="2 3">DSM 108285</strain>
    </source>
</reference>